<dbReference type="Proteomes" id="UP000604117">
    <property type="component" value="Unassembled WGS sequence"/>
</dbReference>
<name>A0ABQ4CS41_9ACTN</name>
<organism evidence="2 3">
    <name type="scientific">Asanoa siamensis</name>
    <dbReference type="NCBI Taxonomy" id="926357"/>
    <lineage>
        <taxon>Bacteria</taxon>
        <taxon>Bacillati</taxon>
        <taxon>Actinomycetota</taxon>
        <taxon>Actinomycetes</taxon>
        <taxon>Micromonosporales</taxon>
        <taxon>Micromonosporaceae</taxon>
        <taxon>Asanoa</taxon>
    </lineage>
</organism>
<dbReference type="EMBL" id="BONE01000027">
    <property type="protein sequence ID" value="GIF74102.1"/>
    <property type="molecule type" value="Genomic_DNA"/>
</dbReference>
<proteinExistence type="predicted"/>
<feature type="region of interest" description="Disordered" evidence="1">
    <location>
        <begin position="55"/>
        <end position="147"/>
    </location>
</feature>
<sequence>MPRPAGKIRCTTPPIRVPAETRDAGREKACGTQNLTCPGHDELIDGSIRVLADCVPQPRRRGVAPPSRLDHSTPLRMDRRPQPAPRANAGGSATGHPAHPGRDAERTPDPCPPYLRPTPGSGTNDNRPFADPDATPQAGPSDAAGQR</sequence>
<protein>
    <submittedName>
        <fullName evidence="2">Uncharacterized protein</fullName>
    </submittedName>
</protein>
<evidence type="ECO:0000313" key="2">
    <source>
        <dbReference type="EMBL" id="GIF74102.1"/>
    </source>
</evidence>
<reference evidence="2 3" key="1">
    <citation type="submission" date="2021-01" db="EMBL/GenBank/DDBJ databases">
        <title>Whole genome shotgun sequence of Asanoa siamensis NBRC 107932.</title>
        <authorList>
            <person name="Komaki H."/>
            <person name="Tamura T."/>
        </authorList>
    </citation>
    <scope>NUCLEOTIDE SEQUENCE [LARGE SCALE GENOMIC DNA]</scope>
    <source>
        <strain evidence="2 3">NBRC 107932</strain>
    </source>
</reference>
<gene>
    <name evidence="2" type="ORF">Asi02nite_36200</name>
</gene>
<feature type="compositionally biased region" description="Basic and acidic residues" evidence="1">
    <location>
        <begin position="68"/>
        <end position="81"/>
    </location>
</feature>
<keyword evidence="3" id="KW-1185">Reference proteome</keyword>
<accession>A0ABQ4CS41</accession>
<comment type="caution">
    <text evidence="2">The sequence shown here is derived from an EMBL/GenBank/DDBJ whole genome shotgun (WGS) entry which is preliminary data.</text>
</comment>
<evidence type="ECO:0000256" key="1">
    <source>
        <dbReference type="SAM" id="MobiDB-lite"/>
    </source>
</evidence>
<evidence type="ECO:0000313" key="3">
    <source>
        <dbReference type="Proteomes" id="UP000604117"/>
    </source>
</evidence>
<feature type="region of interest" description="Disordered" evidence="1">
    <location>
        <begin position="1"/>
        <end position="27"/>
    </location>
</feature>